<dbReference type="InterPro" id="IPR036444">
    <property type="entry name" value="PLipase_A2_dom_sf"/>
</dbReference>
<feature type="binding site" evidence="5">
    <location>
        <position position="24"/>
    </location>
    <ligand>
        <name>Ca(2+)</name>
        <dbReference type="ChEBI" id="CHEBI:29108"/>
    </ligand>
</feature>
<dbReference type="Pfam" id="PF00068">
    <property type="entry name" value="Phospholip_A2_1"/>
    <property type="match status" value="1"/>
</dbReference>
<evidence type="ECO:0000313" key="11">
    <source>
        <dbReference type="Proteomes" id="UP001152320"/>
    </source>
</evidence>
<dbReference type="GO" id="GO:0016042">
    <property type="term" value="P:lipid catabolic process"/>
    <property type="evidence" value="ECO:0007669"/>
    <property type="project" value="InterPro"/>
</dbReference>
<dbReference type="GO" id="GO:0047498">
    <property type="term" value="F:calcium-dependent phospholipase A2 activity"/>
    <property type="evidence" value="ECO:0007669"/>
    <property type="project" value="TreeGrafter"/>
</dbReference>
<evidence type="ECO:0000256" key="8">
    <source>
        <dbReference type="RuleBase" id="RU361236"/>
    </source>
</evidence>
<dbReference type="InterPro" id="IPR016090">
    <property type="entry name" value="PLA2-like_dom"/>
</dbReference>
<feature type="disulfide bond" evidence="6">
    <location>
        <begin position="36"/>
        <end position="100"/>
    </location>
</feature>
<comment type="catalytic activity">
    <reaction evidence="8">
        <text>a 1,2-diacyl-sn-glycero-3-phosphocholine + H2O = a 1-acyl-sn-glycero-3-phosphocholine + a fatty acid + H(+)</text>
        <dbReference type="Rhea" id="RHEA:15801"/>
        <dbReference type="ChEBI" id="CHEBI:15377"/>
        <dbReference type="ChEBI" id="CHEBI:15378"/>
        <dbReference type="ChEBI" id="CHEBI:28868"/>
        <dbReference type="ChEBI" id="CHEBI:57643"/>
        <dbReference type="ChEBI" id="CHEBI:58168"/>
        <dbReference type="EC" id="3.1.1.4"/>
    </reaction>
</comment>
<keyword evidence="5" id="KW-0479">Metal-binding</keyword>
<evidence type="ECO:0000256" key="5">
    <source>
        <dbReference type="PIRSR" id="PIRSR601211-2"/>
    </source>
</evidence>
<dbReference type="SMART" id="SM00085">
    <property type="entry name" value="PA2c"/>
    <property type="match status" value="1"/>
</dbReference>
<dbReference type="PANTHER" id="PTHR11716">
    <property type="entry name" value="PHOSPHOLIPASE A2 FAMILY MEMBER"/>
    <property type="match status" value="1"/>
</dbReference>
<evidence type="ECO:0000256" key="1">
    <source>
        <dbReference type="ARBA" id="ARBA00004613"/>
    </source>
</evidence>
<gene>
    <name evidence="10" type="ORF">HOLleu_17015</name>
</gene>
<feature type="disulfide bond" evidence="6">
    <location>
        <begin position="53"/>
        <end position="86"/>
    </location>
</feature>
<evidence type="ECO:0000256" key="7">
    <source>
        <dbReference type="RuleBase" id="RU003654"/>
    </source>
</evidence>
<feature type="active site" evidence="4">
    <location>
        <position position="94"/>
    </location>
</feature>
<dbReference type="SUPFAM" id="SSF48619">
    <property type="entry name" value="Phospholipase A2, PLA2"/>
    <property type="match status" value="1"/>
</dbReference>
<dbReference type="EC" id="3.1.1.4" evidence="8"/>
<feature type="active site" evidence="4">
    <location>
        <position position="40"/>
    </location>
</feature>
<name>A0A9Q1C709_HOLLE</name>
<comment type="cofactor">
    <cofactor evidence="5">
        <name>Ca(2+)</name>
        <dbReference type="ChEBI" id="CHEBI:29108"/>
    </cofactor>
    <text evidence="5">Binds 1 Ca(2+) ion per subunit.</text>
</comment>
<comment type="subcellular location">
    <subcellularLocation>
        <location evidence="1 8">Secreted</location>
    </subcellularLocation>
</comment>
<proteinExistence type="inferred from homology"/>
<dbReference type="InterPro" id="IPR033112">
    <property type="entry name" value="PLA2_Asp_AS"/>
</dbReference>
<dbReference type="GO" id="GO:0005576">
    <property type="term" value="C:extracellular region"/>
    <property type="evidence" value="ECO:0007669"/>
    <property type="project" value="UniProtKB-SubCell"/>
</dbReference>
<keyword evidence="5 8" id="KW-0106">Calcium</keyword>
<evidence type="ECO:0000256" key="6">
    <source>
        <dbReference type="PIRSR" id="PIRSR601211-3"/>
    </source>
</evidence>
<dbReference type="PANTHER" id="PTHR11716:SF106">
    <property type="entry name" value="PHOSPHOLIPASE A2 A2-ACTITOXIN-UCS2A-LIKE"/>
    <property type="match status" value="1"/>
</dbReference>
<evidence type="ECO:0000256" key="3">
    <source>
        <dbReference type="ARBA" id="ARBA00023157"/>
    </source>
</evidence>
<feature type="disulfide bond" evidence="6">
    <location>
        <begin position="79"/>
        <end position="91"/>
    </location>
</feature>
<comment type="similarity">
    <text evidence="7">Belongs to the phospholipase A2 family.</text>
</comment>
<keyword evidence="8" id="KW-0378">Hydrolase</keyword>
<dbReference type="PRINTS" id="PR00389">
    <property type="entry name" value="PHPHLIPASEA2"/>
</dbReference>
<dbReference type="GO" id="GO:0005509">
    <property type="term" value="F:calcium ion binding"/>
    <property type="evidence" value="ECO:0007669"/>
    <property type="project" value="InterPro"/>
</dbReference>
<dbReference type="EMBL" id="JAIZAY010000007">
    <property type="protein sequence ID" value="KAJ8039335.1"/>
    <property type="molecule type" value="Genomic_DNA"/>
</dbReference>
<feature type="disulfide bond" evidence="6">
    <location>
        <begin position="21"/>
        <end position="37"/>
    </location>
</feature>
<evidence type="ECO:0000313" key="10">
    <source>
        <dbReference type="EMBL" id="KAJ8039335.1"/>
    </source>
</evidence>
<evidence type="ECO:0000256" key="2">
    <source>
        <dbReference type="ARBA" id="ARBA00022525"/>
    </source>
</evidence>
<keyword evidence="8" id="KW-0443">Lipid metabolism</keyword>
<feature type="disulfide bond" evidence="6">
    <location>
        <begin position="43"/>
        <end position="93"/>
    </location>
</feature>
<dbReference type="CDD" id="cd00125">
    <property type="entry name" value="PLA2c"/>
    <property type="match status" value="1"/>
</dbReference>
<sequence>MINCVTGRWPLLSYGNYGCFCGLGGEGNPVDKIDRCCKAHDRCYSLLVANETCGRLQTYITVYSYETSDCHTDKATVSCGTDDDDCASAMCECDRNAVTCFMEHDDLYNVQFIFYDTWWWPRC</sequence>
<feature type="binding site" evidence="5">
    <location>
        <position position="41"/>
    </location>
    <ligand>
        <name>Ca(2+)</name>
        <dbReference type="ChEBI" id="CHEBI:29108"/>
    </ligand>
</feature>
<protein>
    <recommendedName>
        <fullName evidence="8">Phospholipase A2</fullName>
        <ecNumber evidence="8">3.1.1.4</ecNumber>
    </recommendedName>
</protein>
<keyword evidence="11" id="KW-1185">Reference proteome</keyword>
<dbReference type="GO" id="GO:0005543">
    <property type="term" value="F:phospholipid binding"/>
    <property type="evidence" value="ECO:0007669"/>
    <property type="project" value="TreeGrafter"/>
</dbReference>
<organism evidence="10 11">
    <name type="scientific">Holothuria leucospilota</name>
    <name type="common">Black long sea cucumber</name>
    <name type="synonym">Mertensiothuria leucospilota</name>
    <dbReference type="NCBI Taxonomy" id="206669"/>
    <lineage>
        <taxon>Eukaryota</taxon>
        <taxon>Metazoa</taxon>
        <taxon>Echinodermata</taxon>
        <taxon>Eleutherozoa</taxon>
        <taxon>Echinozoa</taxon>
        <taxon>Holothuroidea</taxon>
        <taxon>Aspidochirotacea</taxon>
        <taxon>Aspidochirotida</taxon>
        <taxon>Holothuriidae</taxon>
        <taxon>Holothuria</taxon>
    </lineage>
</organism>
<evidence type="ECO:0000256" key="4">
    <source>
        <dbReference type="PIRSR" id="PIRSR601211-1"/>
    </source>
</evidence>
<feature type="binding site" evidence="5">
    <location>
        <position position="20"/>
    </location>
    <ligand>
        <name>Ca(2+)</name>
        <dbReference type="ChEBI" id="CHEBI:29108"/>
    </ligand>
</feature>
<dbReference type="PROSITE" id="PS00118">
    <property type="entry name" value="PA2_HIS"/>
    <property type="match status" value="1"/>
</dbReference>
<feature type="binding site" evidence="5">
    <location>
        <position position="22"/>
    </location>
    <ligand>
        <name>Ca(2+)</name>
        <dbReference type="ChEBI" id="CHEBI:29108"/>
    </ligand>
</feature>
<keyword evidence="3 6" id="KW-1015">Disulfide bond</keyword>
<keyword evidence="2 8" id="KW-0964">Secreted</keyword>
<dbReference type="AlphaFoldDB" id="A0A9Q1C709"/>
<dbReference type="PROSITE" id="PS00119">
    <property type="entry name" value="PA2_ASP"/>
    <property type="match status" value="1"/>
</dbReference>
<dbReference type="GO" id="GO:0006644">
    <property type="term" value="P:phospholipid metabolic process"/>
    <property type="evidence" value="ECO:0007669"/>
    <property type="project" value="InterPro"/>
</dbReference>
<dbReference type="OrthoDB" id="5841574at2759"/>
<dbReference type="Gene3D" id="1.20.90.10">
    <property type="entry name" value="Phospholipase A2 domain"/>
    <property type="match status" value="1"/>
</dbReference>
<feature type="domain" description="Phospholipase A2-like central" evidence="9">
    <location>
        <begin position="1"/>
        <end position="122"/>
    </location>
</feature>
<dbReference type="GO" id="GO:0050482">
    <property type="term" value="P:arachidonate secretion"/>
    <property type="evidence" value="ECO:0007669"/>
    <property type="project" value="InterPro"/>
</dbReference>
<dbReference type="Proteomes" id="UP001152320">
    <property type="component" value="Chromosome 7"/>
</dbReference>
<dbReference type="InterPro" id="IPR033113">
    <property type="entry name" value="PLA2_histidine"/>
</dbReference>
<dbReference type="InterPro" id="IPR001211">
    <property type="entry name" value="PLA2"/>
</dbReference>
<reference evidence="10" key="1">
    <citation type="submission" date="2021-10" db="EMBL/GenBank/DDBJ databases">
        <title>Tropical sea cucumber genome reveals ecological adaptation and Cuvierian tubules defense mechanism.</title>
        <authorList>
            <person name="Chen T."/>
        </authorList>
    </citation>
    <scope>NUCLEOTIDE SEQUENCE</scope>
    <source>
        <strain evidence="10">Nanhai2018</strain>
        <tissue evidence="10">Muscle</tissue>
    </source>
</reference>
<accession>A0A9Q1C709</accession>
<comment type="caution">
    <text evidence="10">The sequence shown here is derived from an EMBL/GenBank/DDBJ whole genome shotgun (WGS) entry which is preliminary data.</text>
</comment>
<evidence type="ECO:0000259" key="9">
    <source>
        <dbReference type="SMART" id="SM00085"/>
    </source>
</evidence>